<protein>
    <submittedName>
        <fullName evidence="1">Uncharacterized protein</fullName>
    </submittedName>
</protein>
<evidence type="ECO:0000313" key="1">
    <source>
        <dbReference type="EMBL" id="KIG15225.1"/>
    </source>
</evidence>
<accession>A0A0C2D072</accession>
<reference evidence="1 2" key="1">
    <citation type="submission" date="2014-12" db="EMBL/GenBank/DDBJ databases">
        <title>Genome assembly of Enhygromyxa salina DSM 15201.</title>
        <authorList>
            <person name="Sharma G."/>
            <person name="Subramanian S."/>
        </authorList>
    </citation>
    <scope>NUCLEOTIDE SEQUENCE [LARGE SCALE GENOMIC DNA]</scope>
    <source>
        <strain evidence="1 2">DSM 15201</strain>
    </source>
</reference>
<evidence type="ECO:0000313" key="2">
    <source>
        <dbReference type="Proteomes" id="UP000031599"/>
    </source>
</evidence>
<comment type="caution">
    <text evidence="1">The sequence shown here is derived from an EMBL/GenBank/DDBJ whole genome shotgun (WGS) entry which is preliminary data.</text>
</comment>
<name>A0A0C2D072_9BACT</name>
<gene>
    <name evidence="1" type="ORF">DB30_05769</name>
</gene>
<dbReference type="Proteomes" id="UP000031599">
    <property type="component" value="Unassembled WGS sequence"/>
</dbReference>
<dbReference type="AlphaFoldDB" id="A0A0C2D072"/>
<proteinExistence type="predicted"/>
<organism evidence="1 2">
    <name type="scientific">Enhygromyxa salina</name>
    <dbReference type="NCBI Taxonomy" id="215803"/>
    <lineage>
        <taxon>Bacteria</taxon>
        <taxon>Pseudomonadati</taxon>
        <taxon>Myxococcota</taxon>
        <taxon>Polyangia</taxon>
        <taxon>Nannocystales</taxon>
        <taxon>Nannocystaceae</taxon>
        <taxon>Enhygromyxa</taxon>
    </lineage>
</organism>
<dbReference type="EMBL" id="JMCC02000058">
    <property type="protein sequence ID" value="KIG15225.1"/>
    <property type="molecule type" value="Genomic_DNA"/>
</dbReference>
<sequence length="418" mass="44528">MVPWSLPDVDSLLAARGGGDLPTHGYFLGGELIRWLLKSRGPQPIKDFMESVYWGDSPDKLRTIYTEHFGSSIDDDLFASINWGSEGYSPAELGCRGEHPSIDAEGRIHHLQATLDCSSPRVRSQFQDRDSEGLGYVEWLLEVEGNDDGLERFEVAGEIPAGTELSYARCDCRTTMPEEQGPHFLDPTDARPVGSGGRMYLRPGSYRVLWSGPLDAGHSLDVRLVGPCDFDKQDCPSGEQCTLWSECIPEIPEPAQSGEPCVQIDHEPAVCVAGSVCLGGEGGGQVEGWCTPQCESGSDCSSGQACSVWGFCGVPCDVLAQDCADGYGCHPPLAEGVPVCLPSGQVELLESCGLVSCAPGLLCEPVEQLPGCAAGLFGGCCTQICELGQSDQCPPELPNCEPEFYGLGEAQGVGVCLP</sequence>